<dbReference type="VEuPathDB" id="TriTrypDB:Tbg972.8.20"/>
<dbReference type="EMBL" id="KC612734">
    <property type="protein sequence ID" value="AGH60165.1"/>
    <property type="molecule type" value="Genomic_DNA"/>
</dbReference>
<keyword evidence="2" id="KW-0732">Signal</keyword>
<proteinExistence type="predicted"/>
<feature type="region of interest" description="Disordered" evidence="1">
    <location>
        <begin position="147"/>
        <end position="186"/>
    </location>
</feature>
<feature type="region of interest" description="Disordered" evidence="1">
    <location>
        <begin position="382"/>
        <end position="431"/>
    </location>
</feature>
<evidence type="ECO:0000256" key="2">
    <source>
        <dbReference type="SAM" id="SignalP"/>
    </source>
</evidence>
<accession>M4TB38</accession>
<evidence type="ECO:0000256" key="1">
    <source>
        <dbReference type="SAM" id="MobiDB-lite"/>
    </source>
</evidence>
<protein>
    <submittedName>
        <fullName evidence="3">Variant surface glycoprotein 1228</fullName>
    </submittedName>
</protein>
<reference evidence="3" key="1">
    <citation type="submission" date="2013-02" db="EMBL/GenBank/DDBJ databases">
        <authorList>
            <person name="Cross G.A.M."/>
            <person name="Kim H.-S."/>
            <person name="Wickstead B."/>
        </authorList>
    </citation>
    <scope>NUCLEOTIDE SEQUENCE</scope>
    <source>
        <strain evidence="3">Lister 427</strain>
    </source>
</reference>
<sequence length="454" mass="48453">MQHASRLCYLGLFVLALATGSSPAEAAYAVCTTPCKCSKRPTQASTFYSQKFETSVHNLVKMQRDLTRLLIAATADDVATAQTALPTLAAAGKVIQECAGAVTTQLGAIKTGLPALANASAKLAALARRGSTTTTVKLTAQNTGGYFRDTSFADPPVGIKSDDSCGDEQEDDSSRFDSNQDGEKNAILEPSEYHRATITCISSGSTNCNSAVQTAGTGYIQFDLTTTTDEAGAKPPGRWRQSGTDSDVTIHGQVNITQGTKMAAEAALKALKSAAANTACDKKLTEYTTVSASPLFKRQAIRSLLNQPANEQDSTNPPDKLTAAITAAYGEDGKEYKAKLWDVIETLKPPITKNKERAELDIKENTPLEQLTEALARQIGEANSKVSQTTKNNKNSNYPSKSDATDKTAAQKAGDNKATEADCTATSETNCDKNKCTWDKEKNQCKVKKETFII</sequence>
<dbReference type="SUPFAM" id="SSF58087">
    <property type="entry name" value="Variant surface glycoprotein (N-terminal domain)"/>
    <property type="match status" value="1"/>
</dbReference>
<feature type="compositionally biased region" description="Low complexity" evidence="1">
    <location>
        <begin position="391"/>
        <end position="402"/>
    </location>
</feature>
<organism evidence="3">
    <name type="scientific">Trypanosoma brucei</name>
    <dbReference type="NCBI Taxonomy" id="5691"/>
    <lineage>
        <taxon>Eukaryota</taxon>
        <taxon>Discoba</taxon>
        <taxon>Euglenozoa</taxon>
        <taxon>Kinetoplastea</taxon>
        <taxon>Metakinetoplastina</taxon>
        <taxon>Trypanosomatida</taxon>
        <taxon>Trypanosomatidae</taxon>
        <taxon>Trypanosoma</taxon>
    </lineage>
</organism>
<feature type="signal peptide" evidence="2">
    <location>
        <begin position="1"/>
        <end position="26"/>
    </location>
</feature>
<dbReference type="AlphaFoldDB" id="M4TB38"/>
<feature type="chain" id="PRO_5004058620" evidence="2">
    <location>
        <begin position="27"/>
        <end position="454"/>
    </location>
</feature>
<dbReference type="VEuPathDB" id="TriTrypDB:Tb11.v5.0934"/>
<dbReference type="VEuPathDB" id="TriTrypDB:Tb427_000519500"/>
<reference evidence="3" key="2">
    <citation type="journal article" date="2014" name="Mol. Biochem. Parasitol.">
        <title>Capturing the variant surface glycoprotein repertoire (the VSGnome) of Trypanosoma brucei Lister 427.</title>
        <authorList>
            <person name="Cross G.A."/>
            <person name="Kim H.S."/>
            <person name="Wickstead B."/>
        </authorList>
    </citation>
    <scope>NUCLEOTIDE SEQUENCE</scope>
    <source>
        <strain evidence="3">Lister 427</strain>
    </source>
</reference>
<evidence type="ECO:0000313" key="3">
    <source>
        <dbReference type="EMBL" id="AGH60165.1"/>
    </source>
</evidence>
<name>M4TB38_9TRYP</name>